<protein>
    <recommendedName>
        <fullName evidence="4">Transglutaminase-like domain-containing protein</fullName>
    </recommendedName>
</protein>
<reference evidence="2 3" key="1">
    <citation type="submission" date="2016-08" db="EMBL/GenBank/DDBJ databases">
        <title>A Parts List for Fungal Cellulosomes Revealed by Comparative Genomics.</title>
        <authorList>
            <consortium name="DOE Joint Genome Institute"/>
            <person name="Haitjema C.H."/>
            <person name="Gilmore S.P."/>
            <person name="Henske J.K."/>
            <person name="Solomon K.V."/>
            <person name="De Groot R."/>
            <person name="Kuo A."/>
            <person name="Mondo S.J."/>
            <person name="Salamov A.A."/>
            <person name="Labutti K."/>
            <person name="Zhao Z."/>
            <person name="Chiniquy J."/>
            <person name="Barry K."/>
            <person name="Brewer H.M."/>
            <person name="Purvine S.O."/>
            <person name="Wright A.T."/>
            <person name="Boxma B."/>
            <person name="Van Alen T."/>
            <person name="Hackstein J.H."/>
            <person name="Baker S.E."/>
            <person name="Grigoriev I.V."/>
            <person name="O'Malley M.A."/>
        </authorList>
    </citation>
    <scope>NUCLEOTIDE SEQUENCE [LARGE SCALE GENOMIC DNA]</scope>
    <source>
        <strain evidence="2 3">S4</strain>
    </source>
</reference>
<dbReference type="AlphaFoldDB" id="A0A1Y1XIB7"/>
<evidence type="ECO:0000313" key="3">
    <source>
        <dbReference type="Proteomes" id="UP000193944"/>
    </source>
</evidence>
<dbReference type="Proteomes" id="UP000193944">
    <property type="component" value="Unassembled WGS sequence"/>
</dbReference>
<evidence type="ECO:0008006" key="4">
    <source>
        <dbReference type="Google" id="ProtNLM"/>
    </source>
</evidence>
<dbReference type="InterPro" id="IPR032675">
    <property type="entry name" value="LRR_dom_sf"/>
</dbReference>
<reference evidence="2 3" key="2">
    <citation type="submission" date="2016-08" db="EMBL/GenBank/DDBJ databases">
        <title>Pervasive Adenine N6-methylation of Active Genes in Fungi.</title>
        <authorList>
            <consortium name="DOE Joint Genome Institute"/>
            <person name="Mondo S.J."/>
            <person name="Dannebaum R.O."/>
            <person name="Kuo R.C."/>
            <person name="Labutti K."/>
            <person name="Haridas S."/>
            <person name="Kuo A."/>
            <person name="Salamov A."/>
            <person name="Ahrendt S.R."/>
            <person name="Lipzen A."/>
            <person name="Sullivan W."/>
            <person name="Andreopoulos W.B."/>
            <person name="Clum A."/>
            <person name="Lindquist E."/>
            <person name="Daum C."/>
            <person name="Ramamoorthy G.K."/>
            <person name="Gryganskyi A."/>
            <person name="Culley D."/>
            <person name="Magnuson J.K."/>
            <person name="James T.Y."/>
            <person name="O'Malley M.A."/>
            <person name="Stajich J.E."/>
            <person name="Spatafora J.W."/>
            <person name="Visel A."/>
            <person name="Grigoriev I.V."/>
        </authorList>
    </citation>
    <scope>NUCLEOTIDE SEQUENCE [LARGE SCALE GENOMIC DNA]</scope>
    <source>
        <strain evidence="2 3">S4</strain>
    </source>
</reference>
<evidence type="ECO:0000313" key="2">
    <source>
        <dbReference type="EMBL" id="ORX85104.1"/>
    </source>
</evidence>
<keyword evidence="1" id="KW-0732">Signal</keyword>
<gene>
    <name evidence="2" type="ORF">BCR32DRAFT_325584</name>
</gene>
<dbReference type="Gene3D" id="3.80.10.10">
    <property type="entry name" value="Ribonuclease Inhibitor"/>
    <property type="match status" value="1"/>
</dbReference>
<dbReference type="OrthoDB" id="10465182at2759"/>
<name>A0A1Y1XIB7_9FUNG</name>
<feature type="signal peptide" evidence="1">
    <location>
        <begin position="1"/>
        <end position="19"/>
    </location>
</feature>
<feature type="chain" id="PRO_5011965648" description="Transglutaminase-like domain-containing protein" evidence="1">
    <location>
        <begin position="20"/>
        <end position="342"/>
    </location>
</feature>
<keyword evidence="3" id="KW-1185">Reference proteome</keyword>
<evidence type="ECO:0000256" key="1">
    <source>
        <dbReference type="SAM" id="SignalP"/>
    </source>
</evidence>
<proteinExistence type="predicted"/>
<accession>A0A1Y1XIB7</accession>
<sequence>MKLASLALLFVINIWMVVAAPAPINYNDGTFNYWLSDTDKKATVMGVDPKFKDAYELTLNPWVTYNGQRYYVKQIGAGAFSNTQVVDLIVPSDIEIMNFSSRAFFNAQYIRTIDLRNQKVSADIGAFENCGRNLSFIGKGVESLVDSYSKNLLKQWGLPVNKDYTNLPDIDRMKDLYTLARKVSENISYYSNTGNPSNTAVVMVFGKGDSNGIARVYRNLAINMGIPINDVQVGGDGQYFSWNYVYVLRKWYNVDIIHYKFGKYSTYESSLFTTDRNQREVIRKGYGYSSVDDVKPIKKWIIYINRYNYYDEWKYNYPYRQGSNTEIFEDWLIRNRQGVRAD</sequence>
<dbReference type="EMBL" id="MCFG01000040">
    <property type="protein sequence ID" value="ORX85104.1"/>
    <property type="molecule type" value="Genomic_DNA"/>
</dbReference>
<organism evidence="2 3">
    <name type="scientific">Anaeromyces robustus</name>
    <dbReference type="NCBI Taxonomy" id="1754192"/>
    <lineage>
        <taxon>Eukaryota</taxon>
        <taxon>Fungi</taxon>
        <taxon>Fungi incertae sedis</taxon>
        <taxon>Chytridiomycota</taxon>
        <taxon>Chytridiomycota incertae sedis</taxon>
        <taxon>Neocallimastigomycetes</taxon>
        <taxon>Neocallimastigales</taxon>
        <taxon>Neocallimastigaceae</taxon>
        <taxon>Anaeromyces</taxon>
    </lineage>
</organism>
<comment type="caution">
    <text evidence="2">The sequence shown here is derived from an EMBL/GenBank/DDBJ whole genome shotgun (WGS) entry which is preliminary data.</text>
</comment>